<proteinExistence type="predicted"/>
<reference evidence="2" key="1">
    <citation type="journal article" date="2022" name="Int. J. Mol. Sci.">
        <title>Draft Genome of Tanacetum Coccineum: Genomic Comparison of Closely Related Tanacetum-Family Plants.</title>
        <authorList>
            <person name="Yamashiro T."/>
            <person name="Shiraishi A."/>
            <person name="Nakayama K."/>
            <person name="Satake H."/>
        </authorList>
    </citation>
    <scope>NUCLEOTIDE SEQUENCE</scope>
</reference>
<keyword evidence="3" id="KW-1185">Reference proteome</keyword>
<comment type="caution">
    <text evidence="2">The sequence shown here is derived from an EMBL/GenBank/DDBJ whole genome shotgun (WGS) entry which is preliminary data.</text>
</comment>
<name>A0ABQ5FNK1_9ASTR</name>
<dbReference type="Proteomes" id="UP001151760">
    <property type="component" value="Unassembled WGS sequence"/>
</dbReference>
<evidence type="ECO:0000256" key="1">
    <source>
        <dbReference type="SAM" id="MobiDB-lite"/>
    </source>
</evidence>
<protein>
    <submittedName>
        <fullName evidence="2">Uncharacterized protein</fullName>
    </submittedName>
</protein>
<accession>A0ABQ5FNK1</accession>
<feature type="region of interest" description="Disordered" evidence="1">
    <location>
        <begin position="23"/>
        <end position="43"/>
    </location>
</feature>
<sequence length="351" mass="39373">MLHSFRSIRSPTPRAATHLLHHHHPAVTPPKPPPSSSSSSHHHHHHHGITIITYITTPSPPTKGARGLIKNTTRGVLFWFWFGGCLAAPSTKEGALSSRHNRKGAFVLGDSHLTRVRLAVTAYIGRVWLSCTSRVRMVRGSAAGLRLAQQPQIRPKKGAFGSGFRTAAGPFAYVQGEVVEGMNATNETANVQRIVRTPTPGNTSTGQCYNLVKRNSSARSGSQAKVRDSKYFMEQMLVGNTEMKHVEFLLMSNDFLLRMLQRMEEIEELNANTCLIARIQPQTKSYDESSYDRHFNIQFDSSKRNVMMAVFEKIHMLLVYIIRTLSRMHMNEAAKQQIAQNVLNKYETLTS</sequence>
<evidence type="ECO:0000313" key="3">
    <source>
        <dbReference type="Proteomes" id="UP001151760"/>
    </source>
</evidence>
<gene>
    <name evidence="2" type="ORF">Tco_1016398</name>
</gene>
<dbReference type="EMBL" id="BQNB010017588">
    <property type="protein sequence ID" value="GJT64918.1"/>
    <property type="molecule type" value="Genomic_DNA"/>
</dbReference>
<organism evidence="2 3">
    <name type="scientific">Tanacetum coccineum</name>
    <dbReference type="NCBI Taxonomy" id="301880"/>
    <lineage>
        <taxon>Eukaryota</taxon>
        <taxon>Viridiplantae</taxon>
        <taxon>Streptophyta</taxon>
        <taxon>Embryophyta</taxon>
        <taxon>Tracheophyta</taxon>
        <taxon>Spermatophyta</taxon>
        <taxon>Magnoliopsida</taxon>
        <taxon>eudicotyledons</taxon>
        <taxon>Gunneridae</taxon>
        <taxon>Pentapetalae</taxon>
        <taxon>asterids</taxon>
        <taxon>campanulids</taxon>
        <taxon>Asterales</taxon>
        <taxon>Asteraceae</taxon>
        <taxon>Asteroideae</taxon>
        <taxon>Anthemideae</taxon>
        <taxon>Anthemidinae</taxon>
        <taxon>Tanacetum</taxon>
    </lineage>
</organism>
<reference evidence="2" key="2">
    <citation type="submission" date="2022-01" db="EMBL/GenBank/DDBJ databases">
        <authorList>
            <person name="Yamashiro T."/>
            <person name="Shiraishi A."/>
            <person name="Satake H."/>
            <person name="Nakayama K."/>
        </authorList>
    </citation>
    <scope>NUCLEOTIDE SEQUENCE</scope>
</reference>
<evidence type="ECO:0000313" key="2">
    <source>
        <dbReference type="EMBL" id="GJT64918.1"/>
    </source>
</evidence>